<evidence type="ECO:0000313" key="5">
    <source>
        <dbReference type="EMBL" id="EST44320.1"/>
    </source>
</evidence>
<reference evidence="6" key="2">
    <citation type="submission" date="2020-12" db="EMBL/GenBank/DDBJ databases">
        <title>New Spironucleus salmonicida genome in near-complete chromosomes.</title>
        <authorList>
            <person name="Xu F."/>
            <person name="Kurt Z."/>
            <person name="Jimenez-Gonzalez A."/>
            <person name="Astvaldsson A."/>
            <person name="Andersson J.O."/>
            <person name="Svard S.G."/>
        </authorList>
    </citation>
    <scope>NUCLEOTIDE SEQUENCE</scope>
    <source>
        <strain evidence="6">ATCC 50377</strain>
    </source>
</reference>
<dbReference type="VEuPathDB" id="GiardiaDB:SS50377_27250"/>
<dbReference type="OrthoDB" id="10260596at2759"/>
<name>V6LIB3_9EUKA</name>
<dbReference type="GO" id="GO:1990904">
    <property type="term" value="C:ribonucleoprotein complex"/>
    <property type="evidence" value="ECO:0007669"/>
    <property type="project" value="UniProtKB-KW"/>
</dbReference>
<dbReference type="Gene3D" id="1.20.5.2650">
    <property type="match status" value="1"/>
</dbReference>
<keyword evidence="2 4" id="KW-0689">Ribosomal protein</keyword>
<organism evidence="5">
    <name type="scientific">Spironucleus salmonicida</name>
    <dbReference type="NCBI Taxonomy" id="348837"/>
    <lineage>
        <taxon>Eukaryota</taxon>
        <taxon>Metamonada</taxon>
        <taxon>Diplomonadida</taxon>
        <taxon>Hexamitidae</taxon>
        <taxon>Hexamitinae</taxon>
        <taxon>Spironucleus</taxon>
    </lineage>
</organism>
<dbReference type="InterPro" id="IPR014401">
    <property type="entry name" value="Ribosomal_eS6-like"/>
</dbReference>
<dbReference type="SMART" id="SM01405">
    <property type="entry name" value="Ribosomal_S6e"/>
    <property type="match status" value="1"/>
</dbReference>
<evidence type="ECO:0000313" key="6">
    <source>
        <dbReference type="EMBL" id="KAH0569401.1"/>
    </source>
</evidence>
<dbReference type="PROSITE" id="PS00578">
    <property type="entry name" value="RIBOSOMAL_S6E"/>
    <property type="match status" value="1"/>
</dbReference>
<evidence type="ECO:0000256" key="2">
    <source>
        <dbReference type="ARBA" id="ARBA00022980"/>
    </source>
</evidence>
<dbReference type="InterPro" id="IPR001377">
    <property type="entry name" value="Ribosomal_eS6"/>
</dbReference>
<gene>
    <name evidence="5" type="ORF">SS50377_15858</name>
    <name evidence="7" type="ORF">SS50377_27250</name>
    <name evidence="6" type="ORF">SS50377_28738</name>
</gene>
<dbReference type="PIRSF" id="PIRSF002129">
    <property type="entry name" value="Ribosom_S6_euk"/>
    <property type="match status" value="1"/>
</dbReference>
<evidence type="ECO:0000256" key="3">
    <source>
        <dbReference type="ARBA" id="ARBA00023274"/>
    </source>
</evidence>
<dbReference type="InterPro" id="IPR018282">
    <property type="entry name" value="Ribosomal_eS6_CS"/>
</dbReference>
<dbReference type="GO" id="GO:0003735">
    <property type="term" value="F:structural constituent of ribosome"/>
    <property type="evidence" value="ECO:0007669"/>
    <property type="project" value="InterPro"/>
</dbReference>
<proteinExistence type="inferred from homology"/>
<sequence>MPKGSFCKVNVQCPSTGGAKSYQIEDFRKVQQLHGLRISSQFDGSLVDPELVGCTLQITGGNDAQGFPMMQGVLKNQRVRLLLSKGRPCFRERKTAQMRRKSIRGCIVGADLHALNVSLVAFGNTTVEGVTNLHKPAQHLPKRASKLRRLFGIPHSKLAADQHHLVVTLTREVGRTKTSKSGKTYIKTQKIQRLVTKKTFTRRTAKRVAIKAKQAVSKKLLEQFKPSK</sequence>
<dbReference type="EMBL" id="AUWU02000017">
    <property type="protein sequence ID" value="KAH0569401.1"/>
    <property type="molecule type" value="Genomic_DNA"/>
</dbReference>
<accession>V6LIB3</accession>
<evidence type="ECO:0000313" key="7">
    <source>
        <dbReference type="EMBL" id="KAH0570957.1"/>
    </source>
</evidence>
<dbReference type="EMBL" id="AUWU02000007">
    <property type="protein sequence ID" value="KAH0570957.1"/>
    <property type="molecule type" value="Genomic_DNA"/>
</dbReference>
<dbReference type="GO" id="GO:0005840">
    <property type="term" value="C:ribosome"/>
    <property type="evidence" value="ECO:0007669"/>
    <property type="project" value="UniProtKB-KW"/>
</dbReference>
<dbReference type="EMBL" id="KI546119">
    <property type="protein sequence ID" value="EST44320.1"/>
    <property type="molecule type" value="Genomic_DNA"/>
</dbReference>
<dbReference type="GO" id="GO:0006412">
    <property type="term" value="P:translation"/>
    <property type="evidence" value="ECO:0007669"/>
    <property type="project" value="InterPro"/>
</dbReference>
<reference evidence="5 6" key="1">
    <citation type="journal article" date="2014" name="PLoS Genet.">
        <title>The Genome of Spironucleus salmonicida Highlights a Fish Pathogen Adapted to Fluctuating Environments.</title>
        <authorList>
            <person name="Xu F."/>
            <person name="Jerlstrom-Hultqvist J."/>
            <person name="Einarsson E."/>
            <person name="Astvaldsson A."/>
            <person name="Svard S.G."/>
            <person name="Andersson J.O."/>
        </authorList>
    </citation>
    <scope>NUCLEOTIDE SEQUENCE</scope>
    <source>
        <strain evidence="6">ATCC 50377</strain>
    </source>
</reference>
<evidence type="ECO:0000256" key="4">
    <source>
        <dbReference type="PIRNR" id="PIRNR002129"/>
    </source>
</evidence>
<dbReference type="PANTHER" id="PTHR11502">
    <property type="entry name" value="40S RIBOSOMAL PROTEIN S6"/>
    <property type="match status" value="1"/>
</dbReference>
<dbReference type="AlphaFoldDB" id="V6LIB3"/>
<dbReference type="Proteomes" id="UP000018208">
    <property type="component" value="Unassembled WGS sequence"/>
</dbReference>
<dbReference type="VEuPathDB" id="GiardiaDB:SS50377_28738"/>
<comment type="similarity">
    <text evidence="1 4">Belongs to the eukaryotic ribosomal protein eS6 family.</text>
</comment>
<keyword evidence="8" id="KW-1185">Reference proteome</keyword>
<protein>
    <recommendedName>
        <fullName evidence="4">40S ribosomal protein S6</fullName>
    </recommendedName>
</protein>
<evidence type="ECO:0000313" key="8">
    <source>
        <dbReference type="Proteomes" id="UP000018208"/>
    </source>
</evidence>
<keyword evidence="3 4" id="KW-0687">Ribonucleoprotein</keyword>
<dbReference type="Pfam" id="PF01092">
    <property type="entry name" value="Ribosomal_S6e"/>
    <property type="match status" value="1"/>
</dbReference>
<evidence type="ECO:0000256" key="1">
    <source>
        <dbReference type="ARBA" id="ARBA00009312"/>
    </source>
</evidence>